<dbReference type="AlphaFoldDB" id="A0A8B8J7U6"/>
<evidence type="ECO:0000256" key="1">
    <source>
        <dbReference type="SAM" id="Coils"/>
    </source>
</evidence>
<dbReference type="GeneID" id="103713104"/>
<dbReference type="PANTHER" id="PTHR34360:SF1">
    <property type="entry name" value="OS08G0519400 PROTEIN"/>
    <property type="match status" value="1"/>
</dbReference>
<organism evidence="5 7">
    <name type="scientific">Phoenix dactylifera</name>
    <name type="common">Date palm</name>
    <dbReference type="NCBI Taxonomy" id="42345"/>
    <lineage>
        <taxon>Eukaryota</taxon>
        <taxon>Viridiplantae</taxon>
        <taxon>Streptophyta</taxon>
        <taxon>Embryophyta</taxon>
        <taxon>Tracheophyta</taxon>
        <taxon>Spermatophyta</taxon>
        <taxon>Magnoliopsida</taxon>
        <taxon>Liliopsida</taxon>
        <taxon>Arecaceae</taxon>
        <taxon>Coryphoideae</taxon>
        <taxon>Phoeniceae</taxon>
        <taxon>Phoenix</taxon>
    </lineage>
</organism>
<feature type="compositionally biased region" description="Basic residues" evidence="2">
    <location>
        <begin position="420"/>
        <end position="441"/>
    </location>
</feature>
<proteinExistence type="predicted"/>
<evidence type="ECO:0000256" key="2">
    <source>
        <dbReference type="SAM" id="MobiDB-lite"/>
    </source>
</evidence>
<evidence type="ECO:0000313" key="6">
    <source>
        <dbReference type="RefSeq" id="XP_008798125.2"/>
    </source>
</evidence>
<sequence length="449" mass="50898">MGASKLLISLIIFSVVVVGVLADAGIEDEIAGTGATHAALRLELEQLRTKISALESSISDRTKELKGKDENTAQLERTVQEKSARIASLQSEIESLQKKGSVDAEELVGKVSARAVELEKQVEKLRNEIESQTRKSNALEAQAIGAEKKVQDLNLKLESLQKTNDEQKRRIQKTERALQLAEEELLRAQLEATARSKQLTEVHGAWLPPWLAYHISHFQELAATHWKERAKPVLVVFLQKASEKSAQAQKWAEPHLETAKTKWIPAIKEQWMIFVTHAEPYRQTVSTKTVEVYEASKTTITMHIVKIQELADPYYQEAKKLSKPYIDQVATVTKPHVEKVRVALNPHTKRVVQAYGKFLESATTYHRQAQAAVHEHLKKHELTKPLATKELVWFMASALLALPIFFLYRLLSDIFCGKKTRKPARKAHANPSHRRPKRRHDDKKATENQ</sequence>
<keyword evidence="5" id="KW-1185">Reference proteome</keyword>
<accession>A0A8B8J7U6</accession>
<feature type="chain" id="PRO_5044666758" evidence="4">
    <location>
        <begin position="23"/>
        <end position="449"/>
    </location>
</feature>
<feature type="region of interest" description="Disordered" evidence="2">
    <location>
        <begin position="420"/>
        <end position="449"/>
    </location>
</feature>
<reference evidence="5" key="1">
    <citation type="journal article" date="2019" name="Nat. Commun.">
        <title>Genome-wide association mapping of date palm fruit traits.</title>
        <authorList>
            <person name="Hazzouri K.M."/>
            <person name="Gros-Balthazard M."/>
            <person name="Flowers J.M."/>
            <person name="Copetti D."/>
            <person name="Lemansour A."/>
            <person name="Lebrun M."/>
            <person name="Masmoudi K."/>
            <person name="Ferrand S."/>
            <person name="Dhar M.I."/>
            <person name="Fresquez Z.A."/>
            <person name="Rosas U."/>
            <person name="Zhang J."/>
            <person name="Talag J."/>
            <person name="Lee S."/>
            <person name="Kudrna D."/>
            <person name="Powell R.F."/>
            <person name="Leitch I.J."/>
            <person name="Krueger R.R."/>
            <person name="Wing R.A."/>
            <person name="Amiri K.M.A."/>
            <person name="Purugganan M.D."/>
        </authorList>
    </citation>
    <scope>NUCLEOTIDE SEQUENCE [LARGE SCALE GENOMIC DNA]</scope>
    <source>
        <strain evidence="5">cv. Khalas</strain>
    </source>
</reference>
<keyword evidence="3" id="KW-1133">Transmembrane helix</keyword>
<dbReference type="Gene3D" id="1.10.287.1490">
    <property type="match status" value="1"/>
</dbReference>
<evidence type="ECO:0000256" key="3">
    <source>
        <dbReference type="SAM" id="Phobius"/>
    </source>
</evidence>
<reference evidence="6 7" key="2">
    <citation type="submission" date="2025-04" db="UniProtKB">
        <authorList>
            <consortium name="RefSeq"/>
        </authorList>
    </citation>
    <scope>IDENTIFICATION</scope>
    <source>
        <tissue evidence="6 7">Young leaves</tissue>
    </source>
</reference>
<evidence type="ECO:0000256" key="4">
    <source>
        <dbReference type="SAM" id="SignalP"/>
    </source>
</evidence>
<dbReference type="SUPFAM" id="SSF58113">
    <property type="entry name" value="Apolipoprotein A-I"/>
    <property type="match status" value="1"/>
</dbReference>
<feature type="transmembrane region" description="Helical" evidence="3">
    <location>
        <begin position="391"/>
        <end position="411"/>
    </location>
</feature>
<dbReference type="SUPFAM" id="SSF161270">
    <property type="entry name" value="PspA lactotransferrin-binding region"/>
    <property type="match status" value="1"/>
</dbReference>
<protein>
    <submittedName>
        <fullName evidence="6 7">Uncharacterized protein LOC103713104 isoform X2</fullName>
    </submittedName>
</protein>
<dbReference type="PANTHER" id="PTHR34360">
    <property type="entry name" value="OS08G0519400 PROTEIN"/>
    <property type="match status" value="1"/>
</dbReference>
<evidence type="ECO:0000313" key="7">
    <source>
        <dbReference type="RefSeq" id="XP_026662761.2"/>
    </source>
</evidence>
<name>A0A8B8J7U6_PHODC</name>
<keyword evidence="1" id="KW-0175">Coiled coil</keyword>
<gene>
    <name evidence="6 7" type="primary">LOC103713104</name>
</gene>
<dbReference type="Proteomes" id="UP000228380">
    <property type="component" value="Chromosome 9"/>
</dbReference>
<keyword evidence="3" id="KW-0812">Transmembrane</keyword>
<keyword evidence="4" id="KW-0732">Signal</keyword>
<dbReference type="RefSeq" id="XP_026662761.2">
    <property type="nucleotide sequence ID" value="XM_026806960.2"/>
</dbReference>
<feature type="coiled-coil region" evidence="1">
    <location>
        <begin position="37"/>
        <end position="191"/>
    </location>
</feature>
<feature type="signal peptide" evidence="4">
    <location>
        <begin position="1"/>
        <end position="22"/>
    </location>
</feature>
<evidence type="ECO:0000313" key="5">
    <source>
        <dbReference type="Proteomes" id="UP000228380"/>
    </source>
</evidence>
<dbReference type="RefSeq" id="XP_008798125.2">
    <property type="nucleotide sequence ID" value="XM_008799903.4"/>
</dbReference>
<keyword evidence="3" id="KW-0472">Membrane</keyword>